<feature type="compositionally biased region" description="Low complexity" evidence="4">
    <location>
        <begin position="596"/>
        <end position="609"/>
    </location>
</feature>
<dbReference type="SUPFAM" id="SSF158472">
    <property type="entry name" value="HAMP domain-like"/>
    <property type="match status" value="1"/>
</dbReference>
<accession>A0ABT3ZHD1</accession>
<evidence type="ECO:0000256" key="2">
    <source>
        <dbReference type="ARBA" id="ARBA00029447"/>
    </source>
</evidence>
<evidence type="ECO:0000259" key="6">
    <source>
        <dbReference type="PROSITE" id="PS50885"/>
    </source>
</evidence>
<comment type="caution">
    <text evidence="7">The sequence shown here is derived from an EMBL/GenBank/DDBJ whole genome shotgun (WGS) entry which is preliminary data.</text>
</comment>
<dbReference type="CDD" id="cd19411">
    <property type="entry name" value="MCP2201-like_sensor"/>
    <property type="match status" value="1"/>
</dbReference>
<dbReference type="Gene3D" id="6.10.340.10">
    <property type="match status" value="1"/>
</dbReference>
<dbReference type="InterPro" id="IPR004089">
    <property type="entry name" value="MCPsignal_dom"/>
</dbReference>
<dbReference type="InterPro" id="IPR047347">
    <property type="entry name" value="YvaQ-like_sensor"/>
</dbReference>
<dbReference type="InterPro" id="IPR003660">
    <property type="entry name" value="HAMP_dom"/>
</dbReference>
<feature type="region of interest" description="Disordered" evidence="4">
    <location>
        <begin position="589"/>
        <end position="625"/>
    </location>
</feature>
<evidence type="ECO:0000256" key="4">
    <source>
        <dbReference type="SAM" id="MobiDB-lite"/>
    </source>
</evidence>
<sequence length="643" mass="68399">MNWFTNLKIGGKLALAFTITVFLSLVLGAVALFQLNALNSNTNALATNWLPSVGVIGEMRARLYDFRINELQRLLSATDADKSRFDGLMESARVSYAAAQHAYEPMISEGAERNAYQEFGHKMARYMDLHEQVMGFAKRGDDVTALALARGDESKARTDMTQSLEELVKINTNGGMHEANQAAGTFVTARNWILIDALVIAVLSVIVGVLITRSVSAPLREAVLRVNRLAAGELVIDSRQSSRDEAGQVLSAVQNMTETMKRVTEGQQRLTEAANRGDFSARIDTRGLQGYQAELAEGLHRLLHTTGESVADVVRLMAAVSEGDLTQKIDKHYEGAFAELKTYTNDTVAKLATVVAEVSSGAEALASASEEVSATAQSLSQAATEQAAGVEETGASVEQMTASISQNAENARVTDGMASKAAQEAVEGGAAVKETVAAMKQIAAKIGIIDDIAYQTNLLALNAAIEAARAGEHGKGFAVVAAEVRKLAERSQVAAQEIGSIAGSSVELAEKAGQLLNEMVPNIRKTSELVQEITAASEEQSSGVSQINIAIGQLSQTTQQNASSSEELASTSEEMSSQADQLRRTIGFFNVGDNGPGRALPGGARRTGTVTGMPHGIAKTPRRRAETGLDFSNAPNEAMFVKY</sequence>
<keyword evidence="3" id="KW-0807">Transducer</keyword>
<dbReference type="RefSeq" id="WP_267844862.1">
    <property type="nucleotide sequence ID" value="NZ_JAPMXC010000001.1"/>
</dbReference>
<dbReference type="SMART" id="SM00283">
    <property type="entry name" value="MA"/>
    <property type="match status" value="1"/>
</dbReference>
<evidence type="ECO:0000313" key="8">
    <source>
        <dbReference type="Proteomes" id="UP001082899"/>
    </source>
</evidence>
<keyword evidence="1" id="KW-0145">Chemotaxis</keyword>
<dbReference type="Gene3D" id="1.10.287.950">
    <property type="entry name" value="Methyl-accepting chemotaxis protein"/>
    <property type="match status" value="1"/>
</dbReference>
<feature type="domain" description="HAMP" evidence="6">
    <location>
        <begin position="304"/>
        <end position="356"/>
    </location>
</feature>
<dbReference type="EMBL" id="JAPMXC010000001">
    <property type="protein sequence ID" value="MCY0385740.1"/>
    <property type="molecule type" value="Genomic_DNA"/>
</dbReference>
<dbReference type="Pfam" id="PF12729">
    <property type="entry name" value="4HB_MCP_1"/>
    <property type="match status" value="1"/>
</dbReference>
<organism evidence="7 8">
    <name type="scientific">Robbsia betulipollinis</name>
    <dbReference type="NCBI Taxonomy" id="2981849"/>
    <lineage>
        <taxon>Bacteria</taxon>
        <taxon>Pseudomonadati</taxon>
        <taxon>Pseudomonadota</taxon>
        <taxon>Betaproteobacteria</taxon>
        <taxon>Burkholderiales</taxon>
        <taxon>Burkholderiaceae</taxon>
        <taxon>Robbsia</taxon>
    </lineage>
</organism>
<dbReference type="SUPFAM" id="SSF58104">
    <property type="entry name" value="Methyl-accepting chemotaxis protein (MCP) signaling domain"/>
    <property type="match status" value="1"/>
</dbReference>
<name>A0ABT3ZHD1_9BURK</name>
<gene>
    <name evidence="7" type="ORF">OVY01_00485</name>
</gene>
<feature type="domain" description="Methyl-accepting transducer" evidence="5">
    <location>
        <begin position="361"/>
        <end position="576"/>
    </location>
</feature>
<dbReference type="SMART" id="SM00304">
    <property type="entry name" value="HAMP"/>
    <property type="match status" value="2"/>
</dbReference>
<dbReference type="PROSITE" id="PS50885">
    <property type="entry name" value="HAMP"/>
    <property type="match status" value="2"/>
</dbReference>
<dbReference type="Pfam" id="PF18947">
    <property type="entry name" value="HAMP_2"/>
    <property type="match status" value="1"/>
</dbReference>
<protein>
    <submittedName>
        <fullName evidence="7">Methyl-accepting chemotaxis protein</fullName>
    </submittedName>
</protein>
<dbReference type="PROSITE" id="PS50111">
    <property type="entry name" value="CHEMOTAXIS_TRANSDUC_2"/>
    <property type="match status" value="1"/>
</dbReference>
<dbReference type="InterPro" id="IPR024478">
    <property type="entry name" value="HlyB_4HB_MCP"/>
</dbReference>
<comment type="similarity">
    <text evidence="2">Belongs to the methyl-accepting chemotaxis (MCP) protein family.</text>
</comment>
<dbReference type="Pfam" id="PF00015">
    <property type="entry name" value="MCPsignal"/>
    <property type="match status" value="1"/>
</dbReference>
<dbReference type="Pfam" id="PF00672">
    <property type="entry name" value="HAMP"/>
    <property type="match status" value="1"/>
</dbReference>
<dbReference type="CDD" id="cd11386">
    <property type="entry name" value="MCP_signal"/>
    <property type="match status" value="1"/>
</dbReference>
<proteinExistence type="inferred from homology"/>
<dbReference type="Proteomes" id="UP001082899">
    <property type="component" value="Unassembled WGS sequence"/>
</dbReference>
<keyword evidence="8" id="KW-1185">Reference proteome</keyword>
<feature type="domain" description="HAMP" evidence="6">
    <location>
        <begin position="213"/>
        <end position="265"/>
    </location>
</feature>
<dbReference type="PANTHER" id="PTHR43531">
    <property type="entry name" value="PROTEIN ICFG"/>
    <property type="match status" value="1"/>
</dbReference>
<evidence type="ECO:0000313" key="7">
    <source>
        <dbReference type="EMBL" id="MCY0385740.1"/>
    </source>
</evidence>
<dbReference type="PANTHER" id="PTHR43531:SF11">
    <property type="entry name" value="METHYL-ACCEPTING CHEMOTAXIS PROTEIN 3"/>
    <property type="match status" value="1"/>
</dbReference>
<evidence type="ECO:0000259" key="5">
    <source>
        <dbReference type="PROSITE" id="PS50111"/>
    </source>
</evidence>
<reference evidence="7" key="1">
    <citation type="submission" date="2022-11" db="EMBL/GenBank/DDBJ databases">
        <title>Robbsia betulipollinis sp. nov., isolated from pollen of birch (Betula pendula).</title>
        <authorList>
            <person name="Shi H."/>
            <person name="Ambika Manirajan B."/>
            <person name="Ratering S."/>
            <person name="Geissler-Plaum R."/>
            <person name="Schnell S."/>
        </authorList>
    </citation>
    <scope>NUCLEOTIDE SEQUENCE</scope>
    <source>
        <strain evidence="7">Bb-Pol-6</strain>
    </source>
</reference>
<dbReference type="InterPro" id="IPR051310">
    <property type="entry name" value="MCP_chemotaxis"/>
</dbReference>
<evidence type="ECO:0000256" key="1">
    <source>
        <dbReference type="ARBA" id="ARBA00022500"/>
    </source>
</evidence>
<evidence type="ECO:0000256" key="3">
    <source>
        <dbReference type="PROSITE-ProRule" id="PRU00284"/>
    </source>
</evidence>